<gene>
    <name evidence="1" type="ORF">PHMEG_00037195</name>
</gene>
<dbReference type="EMBL" id="NBNE01016123">
    <property type="protein sequence ID" value="OWY93420.1"/>
    <property type="molecule type" value="Genomic_DNA"/>
</dbReference>
<protein>
    <submittedName>
        <fullName evidence="1">Reverse transcriptase</fullName>
    </submittedName>
</protein>
<dbReference type="Proteomes" id="UP000198211">
    <property type="component" value="Unassembled WGS sequence"/>
</dbReference>
<dbReference type="OrthoDB" id="129170at2759"/>
<dbReference type="GO" id="GO:0003964">
    <property type="term" value="F:RNA-directed DNA polymerase activity"/>
    <property type="evidence" value="ECO:0007669"/>
    <property type="project" value="UniProtKB-KW"/>
</dbReference>
<sequence>MDKIIASRAENKSWGLGVPNLRTELLAMSATTVRSWAITENELVQWSGDMIQTKGAGQAEHLIPVATKPRIVINGGL</sequence>
<proteinExistence type="predicted"/>
<reference evidence="2" key="1">
    <citation type="submission" date="2017-03" db="EMBL/GenBank/DDBJ databases">
        <title>Phytopthora megakarya and P. palmivora, two closely related causual agents of cacao black pod achieved similar genome size and gene model numbers by different mechanisms.</title>
        <authorList>
            <person name="Ali S."/>
            <person name="Shao J."/>
            <person name="Larry D.J."/>
            <person name="Kronmiller B."/>
            <person name="Shen D."/>
            <person name="Strem M.D."/>
            <person name="Melnick R.L."/>
            <person name="Guiltinan M.J."/>
            <person name="Tyler B.M."/>
            <person name="Meinhardt L.W."/>
            <person name="Bailey B.A."/>
        </authorList>
    </citation>
    <scope>NUCLEOTIDE SEQUENCE [LARGE SCALE GENOMIC DNA]</scope>
    <source>
        <strain evidence="2">zdho120</strain>
    </source>
</reference>
<comment type="caution">
    <text evidence="1">The sequence shown here is derived from an EMBL/GenBank/DDBJ whole genome shotgun (WGS) entry which is preliminary data.</text>
</comment>
<keyword evidence="2" id="KW-1185">Reference proteome</keyword>
<dbReference type="AlphaFoldDB" id="A0A225UKF4"/>
<keyword evidence="1" id="KW-0695">RNA-directed DNA polymerase</keyword>
<organism evidence="1 2">
    <name type="scientific">Phytophthora megakarya</name>
    <dbReference type="NCBI Taxonomy" id="4795"/>
    <lineage>
        <taxon>Eukaryota</taxon>
        <taxon>Sar</taxon>
        <taxon>Stramenopiles</taxon>
        <taxon>Oomycota</taxon>
        <taxon>Peronosporomycetes</taxon>
        <taxon>Peronosporales</taxon>
        <taxon>Peronosporaceae</taxon>
        <taxon>Phytophthora</taxon>
    </lineage>
</organism>
<evidence type="ECO:0000313" key="2">
    <source>
        <dbReference type="Proteomes" id="UP000198211"/>
    </source>
</evidence>
<accession>A0A225UKF4</accession>
<name>A0A225UKF4_9STRA</name>
<keyword evidence="1" id="KW-0548">Nucleotidyltransferase</keyword>
<keyword evidence="1" id="KW-0808">Transferase</keyword>
<evidence type="ECO:0000313" key="1">
    <source>
        <dbReference type="EMBL" id="OWY93420.1"/>
    </source>
</evidence>